<dbReference type="PANTHER" id="PTHR38774">
    <property type="entry name" value="CYTOPLASMIC PROTEIN-RELATED"/>
    <property type="match status" value="1"/>
</dbReference>
<gene>
    <name evidence="1" type="ORF">VR7878_00196</name>
</gene>
<dbReference type="InterPro" id="IPR009659">
    <property type="entry name" value="DUF1249"/>
</dbReference>
<sequence length="164" mass="18927">MVGVKLGRTEDTMAEVAMKKPYHVDLPELMRVYETNYAKLNALLPSLHSAEDVRCYQALRMNYQLEVIEVTKYTTLVKICQSDDVAVFPLPTMSVRLYHDARVAEVCSAEQIHRLKPRYDYPNDSMVQKDEKAQTNRFLGDWLTFCLKHGITRAPINIRDRSSS</sequence>
<evidence type="ECO:0000313" key="1">
    <source>
        <dbReference type="EMBL" id="SJN53140.1"/>
    </source>
</evidence>
<dbReference type="NCBIfam" id="NF008267">
    <property type="entry name" value="PRK11039.1"/>
    <property type="match status" value="1"/>
</dbReference>
<dbReference type="AlphaFoldDB" id="A0A1R4L968"/>
<evidence type="ECO:0000313" key="2">
    <source>
        <dbReference type="Proteomes" id="UP000188276"/>
    </source>
</evidence>
<reference evidence="2" key="1">
    <citation type="submission" date="2017-02" db="EMBL/GenBank/DDBJ databases">
        <authorList>
            <person name="Rodrigo-Torres L."/>
            <person name="Arahal R.D."/>
            <person name="Lucena T."/>
        </authorList>
    </citation>
    <scope>NUCLEOTIDE SEQUENCE [LARGE SCALE GENOMIC DNA]</scope>
    <source>
        <strain evidence="2">CECT 7878</strain>
    </source>
</reference>
<dbReference type="Pfam" id="PF06853">
    <property type="entry name" value="DUF1249"/>
    <property type="match status" value="1"/>
</dbReference>
<proteinExistence type="predicted"/>
<dbReference type="PANTHER" id="PTHR38774:SF1">
    <property type="entry name" value="CYTOPLASMIC PROTEIN"/>
    <property type="match status" value="1"/>
</dbReference>
<organism evidence="1 2">
    <name type="scientific">Vibrio ruber (strain DSM 16370 / JCM 11486 / BCRC 17186 / CECT 7878 / LMG 23124 / VR1)</name>
    <dbReference type="NCBI Taxonomy" id="1123498"/>
    <lineage>
        <taxon>Bacteria</taxon>
        <taxon>Pseudomonadati</taxon>
        <taxon>Pseudomonadota</taxon>
        <taxon>Gammaproteobacteria</taxon>
        <taxon>Vibrionales</taxon>
        <taxon>Vibrionaceae</taxon>
        <taxon>Vibrio</taxon>
    </lineage>
</organism>
<dbReference type="STRING" id="1123498.VR7878_00196"/>
<keyword evidence="2" id="KW-1185">Reference proteome</keyword>
<dbReference type="EMBL" id="FULE01000005">
    <property type="protein sequence ID" value="SJN53140.1"/>
    <property type="molecule type" value="Genomic_DNA"/>
</dbReference>
<accession>A0A1R4L968</accession>
<name>A0A1R4L968_VIBR1</name>
<dbReference type="Proteomes" id="UP000188276">
    <property type="component" value="Unassembled WGS sequence"/>
</dbReference>
<protein>
    <submittedName>
        <fullName evidence="1">Putative dehydrogenase</fullName>
    </submittedName>
</protein>